<organism evidence="7 8">
    <name type="scientific">Sphingomonas natans</name>
    <dbReference type="NCBI Taxonomy" id="3063330"/>
    <lineage>
        <taxon>Bacteria</taxon>
        <taxon>Pseudomonadati</taxon>
        <taxon>Pseudomonadota</taxon>
        <taxon>Alphaproteobacteria</taxon>
        <taxon>Sphingomonadales</taxon>
        <taxon>Sphingomonadaceae</taxon>
        <taxon>Sphingomonas</taxon>
    </lineage>
</organism>
<gene>
    <name evidence="7" type="ORF">Q4F19_20565</name>
</gene>
<comment type="subcellular location">
    <subcellularLocation>
        <location evidence="1">Cell membrane</location>
        <topology evidence="1">Multi-pass membrane protein</topology>
    </subcellularLocation>
</comment>
<keyword evidence="3 6" id="KW-0812">Transmembrane</keyword>
<sequence length="201" mass="21160">MATRTSPNWQAASEDAYGLIVATIMMATGAYLLHVSRIITGGTVGLSLLISQVTSIPYGVLFAAMNVPLFLLGWRWMGTRFIVKSLAVTAMTTGLMVTMPQFFVVSRLSPALSAFAGGTLVGMGALAAARHGAGAGGTLVAVLWLQKRYRLNAGLAQLCFDLVVIVLSAILLGPVATAWSTLGVVAADAMIIIWHRIPVDK</sequence>
<accession>A0ABT8YG01</accession>
<dbReference type="InterPro" id="IPR051461">
    <property type="entry name" value="UPF0750_membrane"/>
</dbReference>
<name>A0ABT8YG01_9SPHN</name>
<dbReference type="EMBL" id="JAUOTP010000012">
    <property type="protein sequence ID" value="MDO6416789.1"/>
    <property type="molecule type" value="Genomic_DNA"/>
</dbReference>
<feature type="transmembrane region" description="Helical" evidence="6">
    <location>
        <begin position="86"/>
        <end position="105"/>
    </location>
</feature>
<dbReference type="InterPro" id="IPR003740">
    <property type="entry name" value="YitT"/>
</dbReference>
<evidence type="ECO:0000256" key="5">
    <source>
        <dbReference type="ARBA" id="ARBA00023136"/>
    </source>
</evidence>
<keyword evidence="4 6" id="KW-1133">Transmembrane helix</keyword>
<proteinExistence type="predicted"/>
<evidence type="ECO:0000256" key="3">
    <source>
        <dbReference type="ARBA" id="ARBA00022692"/>
    </source>
</evidence>
<dbReference type="RefSeq" id="WP_303546629.1">
    <property type="nucleotide sequence ID" value="NZ_JAUOTP010000012.1"/>
</dbReference>
<dbReference type="Proteomes" id="UP001169764">
    <property type="component" value="Unassembled WGS sequence"/>
</dbReference>
<feature type="transmembrane region" description="Helical" evidence="6">
    <location>
        <begin position="55"/>
        <end position="74"/>
    </location>
</feature>
<keyword evidence="8" id="KW-1185">Reference proteome</keyword>
<feature type="transmembrane region" description="Helical" evidence="6">
    <location>
        <begin position="16"/>
        <end position="35"/>
    </location>
</feature>
<evidence type="ECO:0000256" key="4">
    <source>
        <dbReference type="ARBA" id="ARBA00022989"/>
    </source>
</evidence>
<feature type="transmembrane region" description="Helical" evidence="6">
    <location>
        <begin position="149"/>
        <end position="172"/>
    </location>
</feature>
<evidence type="ECO:0000256" key="1">
    <source>
        <dbReference type="ARBA" id="ARBA00004651"/>
    </source>
</evidence>
<comment type="caution">
    <text evidence="7">The sequence shown here is derived from an EMBL/GenBank/DDBJ whole genome shotgun (WGS) entry which is preliminary data.</text>
</comment>
<reference evidence="7" key="1">
    <citation type="submission" date="2023-07" db="EMBL/GenBank/DDBJ databases">
        <authorList>
            <person name="Kim M."/>
        </authorList>
    </citation>
    <scope>NUCLEOTIDE SEQUENCE</scope>
    <source>
        <strain evidence="7">BIUV-7</strain>
    </source>
</reference>
<dbReference type="Pfam" id="PF02588">
    <property type="entry name" value="YitT_membrane"/>
    <property type="match status" value="1"/>
</dbReference>
<dbReference type="PANTHER" id="PTHR33545">
    <property type="entry name" value="UPF0750 MEMBRANE PROTEIN YITT-RELATED"/>
    <property type="match status" value="1"/>
</dbReference>
<evidence type="ECO:0000313" key="7">
    <source>
        <dbReference type="EMBL" id="MDO6416789.1"/>
    </source>
</evidence>
<evidence type="ECO:0000313" key="8">
    <source>
        <dbReference type="Proteomes" id="UP001169764"/>
    </source>
</evidence>
<evidence type="ECO:0000256" key="6">
    <source>
        <dbReference type="SAM" id="Phobius"/>
    </source>
</evidence>
<keyword evidence="5 6" id="KW-0472">Membrane</keyword>
<protein>
    <submittedName>
        <fullName evidence="7">YitT family protein</fullName>
    </submittedName>
</protein>
<keyword evidence="2" id="KW-1003">Cell membrane</keyword>
<dbReference type="PANTHER" id="PTHR33545:SF5">
    <property type="entry name" value="UPF0750 MEMBRANE PROTEIN YITT"/>
    <property type="match status" value="1"/>
</dbReference>
<evidence type="ECO:0000256" key="2">
    <source>
        <dbReference type="ARBA" id="ARBA00022475"/>
    </source>
</evidence>